<dbReference type="EMBL" id="KK914895">
    <property type="protein sequence ID" value="KDP26330.1"/>
    <property type="molecule type" value="Genomic_DNA"/>
</dbReference>
<accession>A0A067K250</accession>
<evidence type="ECO:0000313" key="2">
    <source>
        <dbReference type="Proteomes" id="UP000027138"/>
    </source>
</evidence>
<sequence>MRGKMRCATQEDFRGTPLGWRQWMNEYNTSVDSILKCSTFRGCPSDGEWRNKIYHTGRLQGCSTRMTSTDE</sequence>
<organism evidence="1 2">
    <name type="scientific">Jatropha curcas</name>
    <name type="common">Barbados nut</name>
    <dbReference type="NCBI Taxonomy" id="180498"/>
    <lineage>
        <taxon>Eukaryota</taxon>
        <taxon>Viridiplantae</taxon>
        <taxon>Streptophyta</taxon>
        <taxon>Embryophyta</taxon>
        <taxon>Tracheophyta</taxon>
        <taxon>Spermatophyta</taxon>
        <taxon>Magnoliopsida</taxon>
        <taxon>eudicotyledons</taxon>
        <taxon>Gunneridae</taxon>
        <taxon>Pentapetalae</taxon>
        <taxon>rosids</taxon>
        <taxon>fabids</taxon>
        <taxon>Malpighiales</taxon>
        <taxon>Euphorbiaceae</taxon>
        <taxon>Crotonoideae</taxon>
        <taxon>Jatropheae</taxon>
        <taxon>Jatropha</taxon>
    </lineage>
</organism>
<protein>
    <submittedName>
        <fullName evidence="1">Uncharacterized protein</fullName>
    </submittedName>
</protein>
<evidence type="ECO:0000313" key="1">
    <source>
        <dbReference type="EMBL" id="KDP26330.1"/>
    </source>
</evidence>
<dbReference type="Proteomes" id="UP000027138">
    <property type="component" value="Unassembled WGS sequence"/>
</dbReference>
<gene>
    <name evidence="1" type="ORF">JCGZ_22105</name>
</gene>
<reference evidence="1 2" key="1">
    <citation type="journal article" date="2014" name="PLoS ONE">
        <title>Global Analysis of Gene Expression Profiles in Physic Nut (Jatropha curcas L.) Seedlings Exposed to Salt Stress.</title>
        <authorList>
            <person name="Zhang L."/>
            <person name="Zhang C."/>
            <person name="Wu P."/>
            <person name="Chen Y."/>
            <person name="Li M."/>
            <person name="Jiang H."/>
            <person name="Wu G."/>
        </authorList>
    </citation>
    <scope>NUCLEOTIDE SEQUENCE [LARGE SCALE GENOMIC DNA]</scope>
    <source>
        <strain evidence="2">cv. GZQX0401</strain>
        <tissue evidence="1">Young leaves</tissue>
    </source>
</reference>
<name>A0A067K250_JATCU</name>
<proteinExistence type="predicted"/>
<keyword evidence="2" id="KW-1185">Reference proteome</keyword>
<dbReference type="AlphaFoldDB" id="A0A067K250"/>